<gene>
    <name evidence="8" type="primary">selA</name>
    <name evidence="11" type="ordered locus">Acid_3675</name>
</gene>
<feature type="modified residue" description="N6-(pyridoxal phosphate)lysine" evidence="8 9">
    <location>
        <position position="280"/>
    </location>
</feature>
<comment type="function">
    <text evidence="8">Converts seryl-tRNA(Sec) to selenocysteinyl-tRNA(Sec) required for selenoprotein biosynthesis.</text>
</comment>
<evidence type="ECO:0000256" key="5">
    <source>
        <dbReference type="ARBA" id="ARBA00022917"/>
    </source>
</evidence>
<dbReference type="OrthoDB" id="9787096at2"/>
<evidence type="ECO:0000313" key="11">
    <source>
        <dbReference type="EMBL" id="ABJ84647.1"/>
    </source>
</evidence>
<name>Q020K6_SOLUE</name>
<comment type="cofactor">
    <cofactor evidence="1 8 9">
        <name>pyridoxal 5'-phosphate</name>
        <dbReference type="ChEBI" id="CHEBI:597326"/>
    </cofactor>
</comment>
<dbReference type="InParanoid" id="Q020K6"/>
<keyword evidence="2 8" id="KW-0963">Cytoplasm</keyword>
<dbReference type="STRING" id="234267.Acid_3675"/>
<dbReference type="GO" id="GO:0001717">
    <property type="term" value="P:conversion of seryl-tRNAsec to selenocys-tRNAsec"/>
    <property type="evidence" value="ECO:0007669"/>
    <property type="project" value="UniProtKB-UniRule"/>
</dbReference>
<dbReference type="Gene3D" id="3.40.640.10">
    <property type="entry name" value="Type I PLP-dependent aspartate aminotransferase-like (Major domain)"/>
    <property type="match status" value="1"/>
</dbReference>
<feature type="domain" description="L-seryl-tRNA selenium transferase N-terminal" evidence="10">
    <location>
        <begin position="7"/>
        <end position="44"/>
    </location>
</feature>
<dbReference type="GO" id="GO:0001514">
    <property type="term" value="P:selenocysteine incorporation"/>
    <property type="evidence" value="ECO:0007669"/>
    <property type="project" value="UniProtKB-UniRule"/>
</dbReference>
<dbReference type="FunCoup" id="Q020K6">
    <property type="interactions" value="113"/>
</dbReference>
<dbReference type="InterPro" id="IPR018319">
    <property type="entry name" value="SelA-like"/>
</dbReference>
<protein>
    <recommendedName>
        <fullName evidence="8">L-seryl-tRNA(Sec) selenium transferase</fullName>
        <ecNumber evidence="8">2.9.1.1</ecNumber>
    </recommendedName>
    <alternativeName>
        <fullName evidence="8">Selenocysteine synthase</fullName>
        <shortName evidence="8">Sec synthase</shortName>
    </alternativeName>
    <alternativeName>
        <fullName evidence="8">Selenocysteinyl-tRNA(Sec) synthase</fullName>
    </alternativeName>
</protein>
<dbReference type="GO" id="GO:0004125">
    <property type="term" value="F:L-seryl-tRNA(Sec) selenium transferase activity"/>
    <property type="evidence" value="ECO:0007669"/>
    <property type="project" value="UniProtKB-UniRule"/>
</dbReference>
<dbReference type="Pfam" id="PF03841">
    <property type="entry name" value="SelA"/>
    <property type="match status" value="1"/>
</dbReference>
<dbReference type="InterPro" id="IPR004534">
    <property type="entry name" value="SelA_trans"/>
</dbReference>
<dbReference type="KEGG" id="sus:Acid_3675"/>
<evidence type="ECO:0000256" key="2">
    <source>
        <dbReference type="ARBA" id="ARBA00022490"/>
    </source>
</evidence>
<comment type="subcellular location">
    <subcellularLocation>
        <location evidence="8">Cytoplasm</location>
    </subcellularLocation>
</comment>
<dbReference type="Pfam" id="PF12390">
    <property type="entry name" value="Se-cys_synth_N"/>
    <property type="match status" value="1"/>
</dbReference>
<comment type="catalytic activity">
    <reaction evidence="8">
        <text>L-seryl-tRNA(Sec) + selenophosphate + H(+) = L-selenocysteinyl-tRNA(Sec) + phosphate</text>
        <dbReference type="Rhea" id="RHEA:22728"/>
        <dbReference type="Rhea" id="RHEA-COMP:9742"/>
        <dbReference type="Rhea" id="RHEA-COMP:9743"/>
        <dbReference type="ChEBI" id="CHEBI:15378"/>
        <dbReference type="ChEBI" id="CHEBI:16144"/>
        <dbReference type="ChEBI" id="CHEBI:43474"/>
        <dbReference type="ChEBI" id="CHEBI:78533"/>
        <dbReference type="ChEBI" id="CHEBI:78573"/>
        <dbReference type="EC" id="2.9.1.1"/>
    </reaction>
</comment>
<comment type="pathway">
    <text evidence="8">Aminoacyl-tRNA biosynthesis; selenocysteinyl-tRNA(Sec) biosynthesis; selenocysteinyl-tRNA(Sec) from L-seryl-tRNA(Sec) (bacterial route): step 1/1.</text>
</comment>
<keyword evidence="4 8" id="KW-0663">Pyridoxal phosphate</keyword>
<dbReference type="UniPathway" id="UPA00906">
    <property type="reaction ID" value="UER00896"/>
</dbReference>
<dbReference type="NCBIfam" id="TIGR00474">
    <property type="entry name" value="selA"/>
    <property type="match status" value="1"/>
</dbReference>
<reference evidence="11" key="1">
    <citation type="submission" date="2006-10" db="EMBL/GenBank/DDBJ databases">
        <title>Complete sequence of Solibacter usitatus Ellin6076.</title>
        <authorList>
            <consortium name="US DOE Joint Genome Institute"/>
            <person name="Copeland A."/>
            <person name="Lucas S."/>
            <person name="Lapidus A."/>
            <person name="Barry K."/>
            <person name="Detter J.C."/>
            <person name="Glavina del Rio T."/>
            <person name="Hammon N."/>
            <person name="Israni S."/>
            <person name="Dalin E."/>
            <person name="Tice H."/>
            <person name="Pitluck S."/>
            <person name="Thompson L.S."/>
            <person name="Brettin T."/>
            <person name="Bruce D."/>
            <person name="Han C."/>
            <person name="Tapia R."/>
            <person name="Gilna P."/>
            <person name="Schmutz J."/>
            <person name="Larimer F."/>
            <person name="Land M."/>
            <person name="Hauser L."/>
            <person name="Kyrpides N."/>
            <person name="Mikhailova N."/>
            <person name="Janssen P.H."/>
            <person name="Kuske C.R."/>
            <person name="Richardson P."/>
        </authorList>
    </citation>
    <scope>NUCLEOTIDE SEQUENCE</scope>
    <source>
        <strain evidence="11">Ellin6076</strain>
    </source>
</reference>
<organism evidence="11">
    <name type="scientific">Solibacter usitatus (strain Ellin6076)</name>
    <dbReference type="NCBI Taxonomy" id="234267"/>
    <lineage>
        <taxon>Bacteria</taxon>
        <taxon>Pseudomonadati</taxon>
        <taxon>Acidobacteriota</taxon>
        <taxon>Terriglobia</taxon>
        <taxon>Bryobacterales</taxon>
        <taxon>Solibacteraceae</taxon>
        <taxon>Candidatus Solibacter</taxon>
    </lineage>
</organism>
<evidence type="ECO:0000256" key="7">
    <source>
        <dbReference type="ARBA" id="ARBA00044507"/>
    </source>
</evidence>
<evidence type="ECO:0000256" key="1">
    <source>
        <dbReference type="ARBA" id="ARBA00001933"/>
    </source>
</evidence>
<dbReference type="InterPro" id="IPR025862">
    <property type="entry name" value="SelA_trans_N_dom"/>
</dbReference>
<dbReference type="eggNOG" id="COG1921">
    <property type="taxonomic scope" value="Bacteria"/>
</dbReference>
<dbReference type="PANTHER" id="PTHR32328:SF0">
    <property type="entry name" value="L-SERYL-TRNA(SEC) SELENIUM TRANSFERASE"/>
    <property type="match status" value="1"/>
</dbReference>
<evidence type="ECO:0000256" key="8">
    <source>
        <dbReference type="HAMAP-Rule" id="MF_00423"/>
    </source>
</evidence>
<dbReference type="InterPro" id="IPR015424">
    <property type="entry name" value="PyrdxlP-dep_Trfase"/>
</dbReference>
<keyword evidence="5 8" id="KW-0648">Protein biosynthesis</keyword>
<evidence type="ECO:0000256" key="6">
    <source>
        <dbReference type="ARBA" id="ARBA00023266"/>
    </source>
</evidence>
<dbReference type="GO" id="GO:0005737">
    <property type="term" value="C:cytoplasm"/>
    <property type="evidence" value="ECO:0007669"/>
    <property type="project" value="UniProtKB-SubCell"/>
</dbReference>
<evidence type="ECO:0000256" key="3">
    <source>
        <dbReference type="ARBA" id="ARBA00022679"/>
    </source>
</evidence>
<keyword evidence="6 8" id="KW-0711">Selenium</keyword>
<dbReference type="SUPFAM" id="SSF53383">
    <property type="entry name" value="PLP-dependent transferases"/>
    <property type="match status" value="1"/>
</dbReference>
<dbReference type="EMBL" id="CP000473">
    <property type="protein sequence ID" value="ABJ84647.1"/>
    <property type="molecule type" value="Genomic_DNA"/>
</dbReference>
<evidence type="ECO:0000256" key="4">
    <source>
        <dbReference type="ARBA" id="ARBA00022898"/>
    </source>
</evidence>
<evidence type="ECO:0000259" key="10">
    <source>
        <dbReference type="Pfam" id="PF12390"/>
    </source>
</evidence>
<sequence length="448" mass="48245">MSEARQLREIPAVNQVLERLSDALARYPRTLVVEEVRRALQQVRTGIAAGKPDGPPVEARVVSALAALERPSLRPLINATGVVLHTNLGRAPLGSIPQVPGYSNLEYDVAAGRRGKRDVHTAQLLERLTGAHAIVVNNNAAALFLALNELAAGAEAIVSRGELIEIGDGFRIPDIMKRSGAALHEVGTTNRTHIDDYRAAINDRTRVILRVHPSNFRITGFTARPELRELAALGRERGIPVYEDLGSGCIVDLRAFGIDEPLVAESLAAGADLVSFSGDKLLGGPQAGILAGKPEIVSRLRRNPLFRALRVDKLIIQALEHTLRAVLLERWECVPALGMLRQSAGEIRSRATAFVEGLVGVRAELIPGESVIGGGATPEQSIPTWLIAVECPDVAAAERRLRAGDPAVVARIEEGRLILDLRTVFPEEEPALATAIQDATDSPREPRP</sequence>
<dbReference type="HAMAP" id="MF_00423">
    <property type="entry name" value="SelA"/>
    <property type="match status" value="1"/>
</dbReference>
<dbReference type="AlphaFoldDB" id="Q020K6"/>
<dbReference type="Gene3D" id="3.90.1150.180">
    <property type="match status" value="1"/>
</dbReference>
<keyword evidence="3 8" id="KW-0808">Transferase</keyword>
<proteinExistence type="inferred from homology"/>
<dbReference type="InterPro" id="IPR015421">
    <property type="entry name" value="PyrdxlP-dep_Trfase_major"/>
</dbReference>
<dbReference type="EC" id="2.9.1.1" evidence="8"/>
<comment type="similarity">
    <text evidence="7 8">Belongs to the SelA family.</text>
</comment>
<dbReference type="PANTHER" id="PTHR32328">
    <property type="entry name" value="L-SERYL-TRNA(SEC) SELENIUM TRANSFERASE"/>
    <property type="match status" value="1"/>
</dbReference>
<accession>Q020K6</accession>
<evidence type="ECO:0000256" key="9">
    <source>
        <dbReference type="PIRSR" id="PIRSR618319-50"/>
    </source>
</evidence>
<dbReference type="HOGENOM" id="CLU_038142_1_0_0"/>